<dbReference type="SUPFAM" id="SSF81324">
    <property type="entry name" value="Voltage-gated potassium channels"/>
    <property type="match status" value="1"/>
</dbReference>
<feature type="transmembrane region" description="Helical" evidence="2">
    <location>
        <begin position="168"/>
        <end position="185"/>
    </location>
</feature>
<feature type="transmembrane region" description="Helical" evidence="2">
    <location>
        <begin position="331"/>
        <end position="356"/>
    </location>
</feature>
<keyword evidence="2" id="KW-0472">Membrane</keyword>
<dbReference type="GO" id="GO:0016020">
    <property type="term" value="C:membrane"/>
    <property type="evidence" value="ECO:0007669"/>
    <property type="project" value="UniProtKB-SubCell"/>
</dbReference>
<dbReference type="Gene3D" id="1.10.287.630">
    <property type="entry name" value="Helix hairpin bin"/>
    <property type="match status" value="1"/>
</dbReference>
<dbReference type="Gene3D" id="1.10.287.70">
    <property type="match status" value="1"/>
</dbReference>
<keyword evidence="2" id="KW-1133">Transmembrane helix</keyword>
<comment type="caution">
    <text evidence="3">The sequence shown here is derived from an EMBL/GenBank/DDBJ whole genome shotgun (WGS) entry which is preliminary data.</text>
</comment>
<evidence type="ECO:0000313" key="4">
    <source>
        <dbReference type="Proteomes" id="UP001443914"/>
    </source>
</evidence>
<keyword evidence="1" id="KW-0813">Transport</keyword>
<evidence type="ECO:0000256" key="1">
    <source>
        <dbReference type="ARBA" id="ARBA00023303"/>
    </source>
</evidence>
<feature type="transmembrane region" description="Helical" evidence="2">
    <location>
        <begin position="205"/>
        <end position="226"/>
    </location>
</feature>
<sequence>MAFAAIFGTFLGLEFVNYEDCKLIARRVWTRVSGMVYPYDRGVQVWNKLFCMSCLIALFLDPLIFFSFFISKEGKCLAIDGGKARAMLVIRSFTDIMYLIHILLQFRLAYVDRKLWVAGARDWINDPKKVAMRYVKGYFIVDIFSVLPFPQIIVLYYIPIFFHYSKDVLGVGILLQYILRLFRFFPLVAGQSQMGFLFESTSGNLVINFLTFLLSGHVVGSMWYMFGLQRLQDCLEVACGESGMQCFLDCSESDEYGSMLRPKLMQWRSYQNASACFIPNGKFGYGIFSNSVNLIGQPNFTTKYVYSLFWGFQQISTLAGNQVPSDDVFEVLFTTFIIGVGLILFGFLIGNMHLFIHSVGHRRLEMTHRRRDIERWMIRRGLPEDLKRQIREVEILRGQFTEGLNEEKLLESFPEELQREIFMFF</sequence>
<dbReference type="Proteomes" id="UP001443914">
    <property type="component" value="Unassembled WGS sequence"/>
</dbReference>
<feature type="transmembrane region" description="Helical" evidence="2">
    <location>
        <begin position="45"/>
        <end position="70"/>
    </location>
</feature>
<name>A0AAW1K367_SAPOF</name>
<reference evidence="3" key="1">
    <citation type="submission" date="2024-03" db="EMBL/GenBank/DDBJ databases">
        <title>WGS assembly of Saponaria officinalis var. Norfolk2.</title>
        <authorList>
            <person name="Jenkins J."/>
            <person name="Shu S."/>
            <person name="Grimwood J."/>
            <person name="Barry K."/>
            <person name="Goodstein D."/>
            <person name="Schmutz J."/>
            <person name="Leebens-Mack J."/>
            <person name="Osbourn A."/>
        </authorList>
    </citation>
    <scope>NUCLEOTIDE SEQUENCE [LARGE SCALE GENOMIC DNA]</scope>
    <source>
        <strain evidence="3">JIC</strain>
    </source>
</reference>
<organism evidence="3 4">
    <name type="scientific">Saponaria officinalis</name>
    <name type="common">Common soapwort</name>
    <name type="synonym">Lychnis saponaria</name>
    <dbReference type="NCBI Taxonomy" id="3572"/>
    <lineage>
        <taxon>Eukaryota</taxon>
        <taxon>Viridiplantae</taxon>
        <taxon>Streptophyta</taxon>
        <taxon>Embryophyta</taxon>
        <taxon>Tracheophyta</taxon>
        <taxon>Spermatophyta</taxon>
        <taxon>Magnoliopsida</taxon>
        <taxon>eudicotyledons</taxon>
        <taxon>Gunneridae</taxon>
        <taxon>Pentapetalae</taxon>
        <taxon>Caryophyllales</taxon>
        <taxon>Caryophyllaceae</taxon>
        <taxon>Caryophylleae</taxon>
        <taxon>Saponaria</taxon>
    </lineage>
</organism>
<proteinExistence type="predicted"/>
<evidence type="ECO:0000256" key="2">
    <source>
        <dbReference type="SAM" id="Phobius"/>
    </source>
</evidence>
<evidence type="ECO:0000313" key="3">
    <source>
        <dbReference type="EMBL" id="KAK9713206.1"/>
    </source>
</evidence>
<dbReference type="EMBL" id="JBDFQZ010000006">
    <property type="protein sequence ID" value="KAK9713206.1"/>
    <property type="molecule type" value="Genomic_DNA"/>
</dbReference>
<dbReference type="PANTHER" id="PTHR45651">
    <property type="entry name" value="CYCLIC NUCLEOTIDE-GATED ION CHANNEL 15-RELATED-RELATED"/>
    <property type="match status" value="1"/>
</dbReference>
<protein>
    <recommendedName>
        <fullName evidence="5">Ion transport domain-containing protein</fullName>
    </recommendedName>
</protein>
<evidence type="ECO:0008006" key="5">
    <source>
        <dbReference type="Google" id="ProtNLM"/>
    </source>
</evidence>
<gene>
    <name evidence="3" type="ORF">RND81_06G011600</name>
</gene>
<keyword evidence="2" id="KW-0812">Transmembrane</keyword>
<keyword evidence="4" id="KW-1185">Reference proteome</keyword>
<accession>A0AAW1K367</accession>
<dbReference type="AlphaFoldDB" id="A0AAW1K367"/>
<dbReference type="GO" id="GO:0034220">
    <property type="term" value="P:monoatomic ion transmembrane transport"/>
    <property type="evidence" value="ECO:0007669"/>
    <property type="project" value="UniProtKB-KW"/>
</dbReference>
<keyword evidence="1" id="KW-0406">Ion transport</keyword>
<dbReference type="PANTHER" id="PTHR45651:SF11">
    <property type="entry name" value="CYCLIC NUCLEOTIDE-GATED ION CHANNEL 20, CHLOROPLASTIC-RELATED"/>
    <property type="match status" value="1"/>
</dbReference>
<feature type="transmembrane region" description="Helical" evidence="2">
    <location>
        <begin position="138"/>
        <end position="162"/>
    </location>
</feature>
<keyword evidence="1" id="KW-0407">Ion channel</keyword>